<dbReference type="OMA" id="KTWALGI"/>
<dbReference type="Proteomes" id="UP000243459">
    <property type="component" value="Chromosome 3"/>
</dbReference>
<evidence type="ECO:0000256" key="1">
    <source>
        <dbReference type="SAM" id="MobiDB-lite"/>
    </source>
</evidence>
<dbReference type="PANTHER" id="PTHR35283:SF3">
    <property type="entry name" value="T12C22.21 PROTEIN"/>
    <property type="match status" value="1"/>
</dbReference>
<feature type="transmembrane region" description="Helical" evidence="2">
    <location>
        <begin position="191"/>
        <end position="211"/>
    </location>
</feature>
<dbReference type="EMBL" id="CM007383">
    <property type="protein sequence ID" value="ONK76053.1"/>
    <property type="molecule type" value="Genomic_DNA"/>
</dbReference>
<reference evidence="4" key="1">
    <citation type="journal article" date="2017" name="Nat. Commun.">
        <title>The asparagus genome sheds light on the origin and evolution of a young Y chromosome.</title>
        <authorList>
            <person name="Harkess A."/>
            <person name="Zhou J."/>
            <person name="Xu C."/>
            <person name="Bowers J.E."/>
            <person name="Van der Hulst R."/>
            <person name="Ayyampalayam S."/>
            <person name="Mercati F."/>
            <person name="Riccardi P."/>
            <person name="McKain M.R."/>
            <person name="Kakrana A."/>
            <person name="Tang H."/>
            <person name="Ray J."/>
            <person name="Groenendijk J."/>
            <person name="Arikit S."/>
            <person name="Mathioni S.M."/>
            <person name="Nakano M."/>
            <person name="Shan H."/>
            <person name="Telgmann-Rauber A."/>
            <person name="Kanno A."/>
            <person name="Yue Z."/>
            <person name="Chen H."/>
            <person name="Li W."/>
            <person name="Chen Y."/>
            <person name="Xu X."/>
            <person name="Zhang Y."/>
            <person name="Luo S."/>
            <person name="Chen H."/>
            <person name="Gao J."/>
            <person name="Mao Z."/>
            <person name="Pires J.C."/>
            <person name="Luo M."/>
            <person name="Kudrna D."/>
            <person name="Wing R.A."/>
            <person name="Meyers B.C."/>
            <person name="Yi K."/>
            <person name="Kong H."/>
            <person name="Lavrijsen P."/>
            <person name="Sunseri F."/>
            <person name="Falavigna A."/>
            <person name="Ye Y."/>
            <person name="Leebens-Mack J.H."/>
            <person name="Chen G."/>
        </authorList>
    </citation>
    <scope>NUCLEOTIDE SEQUENCE [LARGE SCALE GENOMIC DNA]</scope>
    <source>
        <strain evidence="4">cv. DH0086</strain>
    </source>
</reference>
<evidence type="ECO:0000313" key="3">
    <source>
        <dbReference type="EMBL" id="ONK76053.1"/>
    </source>
</evidence>
<name>A0A5P1FE93_ASPOF</name>
<dbReference type="Gramene" id="ONK76053">
    <property type="protein sequence ID" value="ONK76053"/>
    <property type="gene ID" value="A4U43_C03F23380"/>
</dbReference>
<dbReference type="Pfam" id="PF11255">
    <property type="entry name" value="DUF3054"/>
    <property type="match status" value="1"/>
</dbReference>
<keyword evidence="2" id="KW-0812">Transmembrane</keyword>
<feature type="compositionally biased region" description="Polar residues" evidence="1">
    <location>
        <begin position="1"/>
        <end position="12"/>
    </location>
</feature>
<organism evidence="3 4">
    <name type="scientific">Asparagus officinalis</name>
    <name type="common">Garden asparagus</name>
    <dbReference type="NCBI Taxonomy" id="4686"/>
    <lineage>
        <taxon>Eukaryota</taxon>
        <taxon>Viridiplantae</taxon>
        <taxon>Streptophyta</taxon>
        <taxon>Embryophyta</taxon>
        <taxon>Tracheophyta</taxon>
        <taxon>Spermatophyta</taxon>
        <taxon>Magnoliopsida</taxon>
        <taxon>Liliopsida</taxon>
        <taxon>Asparagales</taxon>
        <taxon>Asparagaceae</taxon>
        <taxon>Asparagoideae</taxon>
        <taxon>Asparagus</taxon>
    </lineage>
</organism>
<dbReference type="PANTHER" id="PTHR35283">
    <property type="entry name" value="T12C22.21 PROTEIN"/>
    <property type="match status" value="1"/>
</dbReference>
<accession>A0A5P1FE93</accession>
<evidence type="ECO:0000256" key="2">
    <source>
        <dbReference type="SAM" id="Phobius"/>
    </source>
</evidence>
<dbReference type="AlphaFoldDB" id="A0A5P1FE93"/>
<feature type="region of interest" description="Disordered" evidence="1">
    <location>
        <begin position="1"/>
        <end position="93"/>
    </location>
</feature>
<feature type="compositionally biased region" description="Low complexity" evidence="1">
    <location>
        <begin position="13"/>
        <end position="43"/>
    </location>
</feature>
<keyword evidence="2" id="KW-0472">Membrane</keyword>
<protein>
    <submittedName>
        <fullName evidence="3">Uncharacterized protein</fullName>
    </submittedName>
</protein>
<dbReference type="InterPro" id="IPR021414">
    <property type="entry name" value="DUF3054"/>
</dbReference>
<sequence>MVLLTQSPNGALSSSSILPFSNPNPSFSLFSRSRSKLPSSNPSRKPPPPRTLTARPHPTAKRDPTARPLSSPPPPRSSAEERGAAAPSSSETKGQVGLLAGGDVLCLLLFSAIGRFSHGFPVLDFETLKTADPFIAGWFLGAYFLGAYGDDGKGLNGTSKAITATAKSWLVGIPLGIVVRAATSGHIPSTAFMLVSMGSTGILLIGWRALISKFLPSKQTKKSDVYKRGSAFELFEDIVCNL</sequence>
<proteinExistence type="predicted"/>
<keyword evidence="4" id="KW-1185">Reference proteome</keyword>
<gene>
    <name evidence="3" type="ORF">A4U43_C03F23380</name>
</gene>
<keyword evidence="2" id="KW-1133">Transmembrane helix</keyword>
<evidence type="ECO:0000313" key="4">
    <source>
        <dbReference type="Proteomes" id="UP000243459"/>
    </source>
</evidence>